<feature type="region of interest" description="Disordered" evidence="1">
    <location>
        <begin position="475"/>
        <end position="505"/>
    </location>
</feature>
<accession>A0A6C0C280</accession>
<proteinExistence type="predicted"/>
<feature type="compositionally biased region" description="Polar residues" evidence="1">
    <location>
        <begin position="484"/>
        <end position="504"/>
    </location>
</feature>
<evidence type="ECO:0000256" key="2">
    <source>
        <dbReference type="SAM" id="Phobius"/>
    </source>
</evidence>
<evidence type="ECO:0000256" key="1">
    <source>
        <dbReference type="SAM" id="MobiDB-lite"/>
    </source>
</evidence>
<dbReference type="AlphaFoldDB" id="A0A6C0C280"/>
<name>A0A6C0C280_9ZZZZ</name>
<keyword evidence="2" id="KW-0812">Transmembrane</keyword>
<evidence type="ECO:0000313" key="3">
    <source>
        <dbReference type="EMBL" id="QHS97869.1"/>
    </source>
</evidence>
<keyword evidence="2" id="KW-1133">Transmembrane helix</keyword>
<dbReference type="EMBL" id="MN739306">
    <property type="protein sequence ID" value="QHS97869.1"/>
    <property type="molecule type" value="Genomic_DNA"/>
</dbReference>
<protein>
    <submittedName>
        <fullName evidence="3">Uncharacterized protein</fullName>
    </submittedName>
</protein>
<organism evidence="3">
    <name type="scientific">viral metagenome</name>
    <dbReference type="NCBI Taxonomy" id="1070528"/>
    <lineage>
        <taxon>unclassified sequences</taxon>
        <taxon>metagenomes</taxon>
        <taxon>organismal metagenomes</taxon>
    </lineage>
</organism>
<feature type="transmembrane region" description="Helical" evidence="2">
    <location>
        <begin position="6"/>
        <end position="28"/>
    </location>
</feature>
<keyword evidence="2" id="KW-0472">Membrane</keyword>
<reference evidence="3" key="1">
    <citation type="journal article" date="2020" name="Nature">
        <title>Giant virus diversity and host interactions through global metagenomics.</title>
        <authorList>
            <person name="Schulz F."/>
            <person name="Roux S."/>
            <person name="Paez-Espino D."/>
            <person name="Jungbluth S."/>
            <person name="Walsh D.A."/>
            <person name="Denef V.J."/>
            <person name="McMahon K.D."/>
            <person name="Konstantinidis K.T."/>
            <person name="Eloe-Fadrosh E.A."/>
            <person name="Kyrpides N.C."/>
            <person name="Woyke T."/>
        </authorList>
    </citation>
    <scope>NUCLEOTIDE SEQUENCE</scope>
    <source>
        <strain evidence="3">GVMAG-M-3300020182-33</strain>
    </source>
</reference>
<sequence>MDANIVAAIISVTGSASLAAMGAIGAWYKKLSKKKDLATICTNLQTHPVMRITEDNALTVMCHDCIKCDLLNSIRGNVICIPTQQELRALLVRLQSEGHKVDIKSISDGVLLTREQISRSQEIETRAFPPATHGIIAKLVSMHANSLAIASDLFHCLYTVDQALPLVFDIFYVSTFAVLAQWAQTGNQLNGQLNGVCWKERSIGYCFGGNVTDAIRIMNPAVSLMQAALGIQDCCTFLVDAQHSILGCCGVQGCLGFAVSSLIGMQLATFQFGVEELPPTEDLRVLVGAPNVYCEQPHAHHFVRVLDKMGAQHRVIVFSTLVQLSLPTTYEVNVVLFMKVINQPGSINTAEPEASTVEDAHTRLAFLLSTLTHPVRRIAAGCEVDAQHAPVVAATMDGSPDLPYFAVKRLLHVQMGIPERRIRDVSARCDMKLQGDFLRASSLVYTWKNTRIVAEFYTIGVSTVALMSIHRPVSYKGEEDQPDRTSTTTSPPAHQQPVNPNSSCKLRCFPRLKRK</sequence>